<evidence type="ECO:0000313" key="1">
    <source>
        <dbReference type="EMBL" id="MDN4600738.1"/>
    </source>
</evidence>
<keyword evidence="2" id="KW-1185">Reference proteome</keyword>
<comment type="caution">
    <text evidence="1">The sequence shown here is derived from an EMBL/GenBank/DDBJ whole genome shotgun (WGS) entry which is preliminary data.</text>
</comment>
<reference evidence="1" key="1">
    <citation type="submission" date="2023-03" db="EMBL/GenBank/DDBJ databases">
        <title>MT1 and MT2 Draft Genomes of Novel Species.</title>
        <authorList>
            <person name="Venkateswaran K."/>
        </authorList>
    </citation>
    <scope>NUCLEOTIDE SEQUENCE</scope>
    <source>
        <strain evidence="1">F6_3S_P_1C</strain>
    </source>
</reference>
<gene>
    <name evidence="1" type="ORF">P5G61_05835</name>
</gene>
<organism evidence="1 2">
    <name type="scientific">Paenibacillus vandeheii</name>
    <dbReference type="NCBI Taxonomy" id="3035917"/>
    <lineage>
        <taxon>Bacteria</taxon>
        <taxon>Bacillati</taxon>
        <taxon>Bacillota</taxon>
        <taxon>Bacilli</taxon>
        <taxon>Bacillales</taxon>
        <taxon>Paenibacillaceae</taxon>
        <taxon>Paenibacillus</taxon>
    </lineage>
</organism>
<dbReference type="Proteomes" id="UP001174205">
    <property type="component" value="Unassembled WGS sequence"/>
</dbReference>
<evidence type="ECO:0008006" key="3">
    <source>
        <dbReference type="Google" id="ProtNLM"/>
    </source>
</evidence>
<dbReference type="RefSeq" id="WP_301245372.1">
    <property type="nucleotide sequence ID" value="NZ_JAROCD010000003.1"/>
</dbReference>
<evidence type="ECO:0000313" key="2">
    <source>
        <dbReference type="Proteomes" id="UP001174205"/>
    </source>
</evidence>
<name>A0ABT8J6M3_9BACL</name>
<sequence>MNEATLSSLIDMIQDMRSKEKKYEDALEMTWGVYDKYIEDLEEIVLDAAGMPRDNSLEMVKIHGEEAAYEHKDMFCRDTATEWFYTYGNGELSKEQLIYNVRNWRELFGMKSEWIDL</sequence>
<accession>A0ABT8J6M3</accession>
<dbReference type="EMBL" id="JAROCD010000003">
    <property type="protein sequence ID" value="MDN4600738.1"/>
    <property type="molecule type" value="Genomic_DNA"/>
</dbReference>
<proteinExistence type="predicted"/>
<protein>
    <recommendedName>
        <fullName evidence="3">Phage protein</fullName>
    </recommendedName>
</protein>